<evidence type="ECO:0000256" key="8">
    <source>
        <dbReference type="ARBA" id="ARBA00023098"/>
    </source>
</evidence>
<dbReference type="RefSeq" id="WP_108911477.1">
    <property type="nucleotide sequence ID" value="NZ_CP021886.1"/>
</dbReference>
<feature type="binding site" evidence="11">
    <location>
        <position position="80"/>
    </location>
    <ligand>
        <name>NADPH</name>
        <dbReference type="ChEBI" id="CHEBI:57783"/>
    </ligand>
</feature>
<comment type="catalytic activity">
    <reaction evidence="11">
        <text>sn-glycerol 3-phosphate + NADP(+) = dihydroxyacetone phosphate + NADPH + H(+)</text>
        <dbReference type="Rhea" id="RHEA:11096"/>
        <dbReference type="ChEBI" id="CHEBI:15378"/>
        <dbReference type="ChEBI" id="CHEBI:57597"/>
        <dbReference type="ChEBI" id="CHEBI:57642"/>
        <dbReference type="ChEBI" id="CHEBI:57783"/>
        <dbReference type="ChEBI" id="CHEBI:58349"/>
        <dbReference type="EC" id="1.1.1.94"/>
    </reaction>
</comment>
<keyword evidence="9 11" id="KW-0594">Phospholipid biosynthesis</keyword>
<feature type="binding site" evidence="13">
    <location>
        <position position="80"/>
    </location>
    <ligand>
        <name>substrate</name>
    </ligand>
</feature>
<dbReference type="PIRSF" id="PIRSF000114">
    <property type="entry name" value="Glycerol-3-P_dh"/>
    <property type="match status" value="1"/>
</dbReference>
<dbReference type="InterPro" id="IPR006168">
    <property type="entry name" value="G3P_DH_NAD-dep"/>
</dbReference>
<feature type="binding site" evidence="11">
    <location>
        <position position="110"/>
    </location>
    <ligand>
        <name>NADPH</name>
        <dbReference type="ChEBI" id="CHEBI:57783"/>
    </ligand>
</feature>
<dbReference type="OrthoDB" id="9812273at2"/>
<feature type="binding site" evidence="11">
    <location>
        <position position="108"/>
    </location>
    <ligand>
        <name>sn-glycerol 3-phosphate</name>
        <dbReference type="ChEBI" id="CHEBI:57597"/>
    </ligand>
</feature>
<evidence type="ECO:0000256" key="14">
    <source>
        <dbReference type="PIRSR" id="PIRSR000114-3"/>
    </source>
</evidence>
<evidence type="ECO:0000256" key="12">
    <source>
        <dbReference type="PIRSR" id="PIRSR000114-1"/>
    </source>
</evidence>
<dbReference type="Proteomes" id="UP000244890">
    <property type="component" value="Chromosome"/>
</dbReference>
<evidence type="ECO:0000256" key="9">
    <source>
        <dbReference type="ARBA" id="ARBA00023209"/>
    </source>
</evidence>
<dbReference type="KEGG" id="had:CDV25_07820"/>
<gene>
    <name evidence="11" type="primary">gpsA</name>
    <name evidence="17" type="ORF">CDV25_07820</name>
</gene>
<feature type="binding site" evidence="11">
    <location>
        <position position="250"/>
    </location>
    <ligand>
        <name>NADPH</name>
        <dbReference type="ChEBI" id="CHEBI:57783"/>
    </ligand>
</feature>
<dbReference type="PANTHER" id="PTHR11728:SF1">
    <property type="entry name" value="GLYCEROL-3-PHOSPHATE DEHYDROGENASE [NAD(+)] 2, CHLOROPLASTIC"/>
    <property type="match status" value="1"/>
</dbReference>
<evidence type="ECO:0000256" key="5">
    <source>
        <dbReference type="ARBA" id="ARBA00022857"/>
    </source>
</evidence>
<feature type="binding site" evidence="11">
    <location>
        <position position="80"/>
    </location>
    <ligand>
        <name>sn-glycerol 3-phosphate</name>
        <dbReference type="ChEBI" id="CHEBI:57597"/>
    </ligand>
</feature>
<feature type="binding site" evidence="11">
    <location>
        <position position="224"/>
    </location>
    <ligand>
        <name>NADPH</name>
        <dbReference type="ChEBI" id="CHEBI:57783"/>
    </ligand>
</feature>
<evidence type="ECO:0000256" key="7">
    <source>
        <dbReference type="ARBA" id="ARBA00023027"/>
    </source>
</evidence>
<keyword evidence="10 11" id="KW-1208">Phospholipid metabolism</keyword>
<dbReference type="GO" id="GO:0046167">
    <property type="term" value="P:glycerol-3-phosphate biosynthetic process"/>
    <property type="evidence" value="ECO:0007669"/>
    <property type="project" value="UniProtKB-UniRule"/>
</dbReference>
<proteinExistence type="inferred from homology"/>
<dbReference type="InterPro" id="IPR011128">
    <property type="entry name" value="G3P_DH_NAD-dep_N"/>
</dbReference>
<dbReference type="InterPro" id="IPR006109">
    <property type="entry name" value="G3P_DH_NAD-dep_C"/>
</dbReference>
<keyword evidence="3 11" id="KW-0444">Lipid biosynthesis</keyword>
<keyword evidence="4 11" id="KW-0547">Nucleotide-binding</keyword>
<feature type="binding site" evidence="11">
    <location>
        <position position="248"/>
    </location>
    <ligand>
        <name>NADPH</name>
        <dbReference type="ChEBI" id="CHEBI:57783"/>
    </ligand>
</feature>
<keyword evidence="6 11" id="KW-0560">Oxidoreductase</keyword>
<feature type="binding site" evidence="13">
    <location>
        <begin position="224"/>
        <end position="225"/>
    </location>
    <ligand>
        <name>substrate</name>
    </ligand>
</feature>
<comment type="similarity">
    <text evidence="1 11">Belongs to the NAD-dependent glycerol-3-phosphate dehydrogenase family.</text>
</comment>
<dbReference type="InterPro" id="IPR013328">
    <property type="entry name" value="6PGD_dom2"/>
</dbReference>
<dbReference type="NCBIfam" id="NF000940">
    <property type="entry name" value="PRK00094.1-2"/>
    <property type="match status" value="1"/>
</dbReference>
<feature type="binding site" evidence="11">
    <location>
        <position position="106"/>
    </location>
    <ligand>
        <name>sn-glycerol 3-phosphate</name>
        <dbReference type="ChEBI" id="CHEBI:57597"/>
    </ligand>
</feature>
<dbReference type="GO" id="GO:0051287">
    <property type="term" value="F:NAD binding"/>
    <property type="evidence" value="ECO:0007669"/>
    <property type="project" value="InterPro"/>
</dbReference>
<dbReference type="EC" id="1.1.1.94" evidence="11"/>
<feature type="active site" description="Proton acceptor" evidence="11 12">
    <location>
        <position position="160"/>
    </location>
</feature>
<accession>A0A2U8FEM7</accession>
<feature type="domain" description="Glycerol-3-phosphate dehydrogenase NAD-dependent C-terminal" evidence="16">
    <location>
        <begin position="149"/>
        <end position="287"/>
    </location>
</feature>
<feature type="binding site" evidence="11">
    <location>
        <position position="160"/>
    </location>
    <ligand>
        <name>sn-glycerol 3-phosphate</name>
        <dbReference type="ChEBI" id="CHEBI:57597"/>
    </ligand>
</feature>
<feature type="binding site" evidence="14">
    <location>
        <position position="224"/>
    </location>
    <ligand>
        <name>NAD(+)</name>
        <dbReference type="ChEBI" id="CHEBI:57540"/>
    </ligand>
</feature>
<dbReference type="SUPFAM" id="SSF51735">
    <property type="entry name" value="NAD(P)-binding Rossmann-fold domains"/>
    <property type="match status" value="1"/>
</dbReference>
<dbReference type="HAMAP" id="MF_00394">
    <property type="entry name" value="NAD_Glyc3P_dehydrog"/>
    <property type="match status" value="1"/>
</dbReference>
<dbReference type="Pfam" id="PF07479">
    <property type="entry name" value="NAD_Gly3P_dh_C"/>
    <property type="match status" value="1"/>
</dbReference>
<dbReference type="PANTHER" id="PTHR11728">
    <property type="entry name" value="GLYCEROL-3-PHOSPHATE DEHYDROGENASE"/>
    <property type="match status" value="1"/>
</dbReference>
<keyword evidence="8 11" id="KW-0443">Lipid metabolism</keyword>
<dbReference type="GO" id="GO:0141153">
    <property type="term" value="F:glycerol-3-phosphate dehydrogenase (NADP+) activity"/>
    <property type="evidence" value="ECO:0007669"/>
    <property type="project" value="RHEA"/>
</dbReference>
<dbReference type="GO" id="GO:0005829">
    <property type="term" value="C:cytosol"/>
    <property type="evidence" value="ECO:0007669"/>
    <property type="project" value="TreeGrafter"/>
</dbReference>
<feature type="binding site" evidence="14">
    <location>
        <begin position="8"/>
        <end position="13"/>
    </location>
    <ligand>
        <name>NAD(+)</name>
        <dbReference type="ChEBI" id="CHEBI:57540"/>
    </ligand>
</feature>
<keyword evidence="2 11" id="KW-0963">Cytoplasm</keyword>
<reference evidence="17 18" key="1">
    <citation type="submission" date="2017-06" db="EMBL/GenBank/DDBJ databases">
        <title>Complete genome of Helicobacter apodemus.</title>
        <authorList>
            <person name="Cho S."/>
        </authorList>
    </citation>
    <scope>NUCLEOTIDE SEQUENCE [LARGE SCALE GENOMIC DNA]</scope>
    <source>
        <strain evidence="18">SNUVETPUB-15-01</strain>
    </source>
</reference>
<evidence type="ECO:0000256" key="3">
    <source>
        <dbReference type="ARBA" id="ARBA00022516"/>
    </source>
</evidence>
<evidence type="ECO:0000256" key="11">
    <source>
        <dbReference type="HAMAP-Rule" id="MF_00394"/>
    </source>
</evidence>
<evidence type="ECO:0000256" key="1">
    <source>
        <dbReference type="ARBA" id="ARBA00011009"/>
    </source>
</evidence>
<dbReference type="GO" id="GO:0141152">
    <property type="term" value="F:glycerol-3-phosphate dehydrogenase (NAD+) activity"/>
    <property type="evidence" value="ECO:0007669"/>
    <property type="project" value="RHEA"/>
</dbReference>
<evidence type="ECO:0000256" key="4">
    <source>
        <dbReference type="ARBA" id="ARBA00022741"/>
    </source>
</evidence>
<dbReference type="Pfam" id="PF01210">
    <property type="entry name" value="NAD_Gly3P_dh_N"/>
    <property type="match status" value="1"/>
</dbReference>
<feature type="binding site" evidence="11">
    <location>
        <position position="12"/>
    </location>
    <ligand>
        <name>NADPH</name>
        <dbReference type="ChEBI" id="CHEBI:57783"/>
    </ligand>
</feature>
<name>A0A2U8FEM7_9HELI</name>
<dbReference type="NCBIfam" id="NF000943">
    <property type="entry name" value="PRK00094.2-1"/>
    <property type="match status" value="1"/>
</dbReference>
<evidence type="ECO:0000256" key="10">
    <source>
        <dbReference type="ARBA" id="ARBA00023264"/>
    </source>
</evidence>
<dbReference type="InterPro" id="IPR008927">
    <property type="entry name" value="6-PGluconate_DH-like_C_sf"/>
</dbReference>
<evidence type="ECO:0000259" key="15">
    <source>
        <dbReference type="Pfam" id="PF01210"/>
    </source>
</evidence>
<keyword evidence="7 11" id="KW-0520">NAD</keyword>
<evidence type="ECO:0000256" key="13">
    <source>
        <dbReference type="PIRSR" id="PIRSR000114-2"/>
    </source>
</evidence>
<comment type="catalytic activity">
    <reaction evidence="11">
        <text>sn-glycerol 3-phosphate + NAD(+) = dihydroxyacetone phosphate + NADH + H(+)</text>
        <dbReference type="Rhea" id="RHEA:11092"/>
        <dbReference type="ChEBI" id="CHEBI:15378"/>
        <dbReference type="ChEBI" id="CHEBI:57540"/>
        <dbReference type="ChEBI" id="CHEBI:57597"/>
        <dbReference type="ChEBI" id="CHEBI:57642"/>
        <dbReference type="ChEBI" id="CHEBI:57945"/>
        <dbReference type="EC" id="1.1.1.94"/>
    </reaction>
</comment>
<dbReference type="UniPathway" id="UPA00940"/>
<comment type="pathway">
    <text evidence="11">Membrane lipid metabolism; glycerophospholipid metabolism.</text>
</comment>
<dbReference type="GO" id="GO:0005975">
    <property type="term" value="P:carbohydrate metabolic process"/>
    <property type="evidence" value="ECO:0007669"/>
    <property type="project" value="InterPro"/>
</dbReference>
<dbReference type="PROSITE" id="PS00957">
    <property type="entry name" value="NAD_G3PDH"/>
    <property type="match status" value="1"/>
</dbReference>
<evidence type="ECO:0000313" key="18">
    <source>
        <dbReference type="Proteomes" id="UP000244890"/>
    </source>
</evidence>
<organism evidence="17 18">
    <name type="scientific">Helicobacter apodemus</name>
    <dbReference type="NCBI Taxonomy" id="135569"/>
    <lineage>
        <taxon>Bacteria</taxon>
        <taxon>Pseudomonadati</taxon>
        <taxon>Campylobacterota</taxon>
        <taxon>Epsilonproteobacteria</taxon>
        <taxon>Campylobacterales</taxon>
        <taxon>Helicobacteraceae</taxon>
        <taxon>Helicobacter</taxon>
    </lineage>
</organism>
<evidence type="ECO:0000256" key="2">
    <source>
        <dbReference type="ARBA" id="ARBA00022490"/>
    </source>
</evidence>
<feature type="binding site" evidence="11">
    <location>
        <position position="32"/>
    </location>
    <ligand>
        <name>NADPH</name>
        <dbReference type="ChEBI" id="CHEBI:57783"/>
    </ligand>
</feature>
<dbReference type="GO" id="GO:0046168">
    <property type="term" value="P:glycerol-3-phosphate catabolic process"/>
    <property type="evidence" value="ECO:0007669"/>
    <property type="project" value="InterPro"/>
</dbReference>
<evidence type="ECO:0000259" key="16">
    <source>
        <dbReference type="Pfam" id="PF07479"/>
    </source>
</evidence>
<comment type="caution">
    <text evidence="11">Lacks conserved residue(s) required for the propagation of feature annotation.</text>
</comment>
<feature type="binding site" evidence="11">
    <location>
        <position position="225"/>
    </location>
    <ligand>
        <name>sn-glycerol 3-phosphate</name>
        <dbReference type="ChEBI" id="CHEBI:57597"/>
    </ligand>
</feature>
<feature type="binding site" evidence="11">
    <location>
        <position position="213"/>
    </location>
    <ligand>
        <name>sn-glycerol 3-phosphate</name>
        <dbReference type="ChEBI" id="CHEBI:57597"/>
    </ligand>
</feature>
<feature type="binding site" evidence="11">
    <location>
        <position position="223"/>
    </location>
    <ligand>
        <name>sn-glycerol 3-phosphate</name>
        <dbReference type="ChEBI" id="CHEBI:57597"/>
    </ligand>
</feature>
<dbReference type="FunFam" id="1.10.1040.10:FF:000025">
    <property type="entry name" value="Glycerol-3-phosphate dehydrogenase [NAD(P)+]"/>
    <property type="match status" value="1"/>
</dbReference>
<protein>
    <recommendedName>
        <fullName evidence="11">Glycerol-3-phosphate dehydrogenase [NAD(P)+]</fullName>
        <ecNumber evidence="11">1.1.1.94</ecNumber>
    </recommendedName>
    <alternativeName>
        <fullName evidence="11">NAD(P)(+)-dependent glycerol-3-phosphate dehydrogenase</fullName>
    </alternativeName>
    <alternativeName>
        <fullName evidence="11">NAD(P)H-dependent dihydroxyacetone-phosphate reductase</fullName>
    </alternativeName>
</protein>
<keyword evidence="5 11" id="KW-0521">NADP</keyword>
<dbReference type="EMBL" id="CP021886">
    <property type="protein sequence ID" value="AWI34682.1"/>
    <property type="molecule type" value="Genomic_DNA"/>
</dbReference>
<dbReference type="Gene3D" id="1.10.1040.10">
    <property type="entry name" value="N-(1-d-carboxylethyl)-l-norvaline Dehydrogenase, domain 2"/>
    <property type="match status" value="1"/>
</dbReference>
<dbReference type="GO" id="GO:0006650">
    <property type="term" value="P:glycerophospholipid metabolic process"/>
    <property type="evidence" value="ECO:0007669"/>
    <property type="project" value="UniProtKB-UniRule"/>
</dbReference>
<feature type="domain" description="Glycerol-3-phosphate dehydrogenase NAD-dependent N-terminal" evidence="15">
    <location>
        <begin position="42"/>
        <end position="129"/>
    </location>
</feature>
<dbReference type="SUPFAM" id="SSF48179">
    <property type="entry name" value="6-phosphogluconate dehydrogenase C-terminal domain-like"/>
    <property type="match status" value="1"/>
</dbReference>
<dbReference type="GO" id="GO:0008654">
    <property type="term" value="P:phospholipid biosynthetic process"/>
    <property type="evidence" value="ECO:0007669"/>
    <property type="project" value="UniProtKB-KW"/>
</dbReference>
<dbReference type="InterPro" id="IPR036291">
    <property type="entry name" value="NAD(P)-bd_dom_sf"/>
</dbReference>
<comment type="function">
    <text evidence="11">Catalyzes the reduction of the glycolytic intermediate dihydroxyacetone phosphate (DHAP) to sn-glycerol 3-phosphate (G3P), the key precursor for phospholipid synthesis.</text>
</comment>
<dbReference type="Gene3D" id="3.40.50.720">
    <property type="entry name" value="NAD(P)-binding Rossmann-like Domain"/>
    <property type="match status" value="1"/>
</dbReference>
<evidence type="ECO:0000256" key="6">
    <source>
        <dbReference type="ARBA" id="ARBA00023002"/>
    </source>
</evidence>
<sequence length="294" mass="31985">MATISVFGGGAWGRALASAFRHKNETFIISRKNLNLPYQITQEEAQKSDFFIVAISSNVLPSWLSTSPLPKDSKILVASKGITNGLFVSDIFEKFYAQATPSFLAGPSFAKEVSDSLPCALNIHSYKLEYAKEWLPLFPNFIKPYANDDVIGGEIAGAYKNVIAIASGICEGLKLGNNAKASLVARGLVEMSRFGQFFGAKEETFLGLSGAGDLFLTSNSTLSRNFRVGLGLSEGKSLENILKEIQEIAEGIYTAKEIYSLAQKHNIYTPIAKEVALIIQGKNPKESLLALMNR</sequence>
<dbReference type="AlphaFoldDB" id="A0A2U8FEM7"/>
<evidence type="ECO:0000313" key="17">
    <source>
        <dbReference type="EMBL" id="AWI34682.1"/>
    </source>
</evidence>
<comment type="subcellular location">
    <subcellularLocation>
        <location evidence="11">Cytoplasm</location>
    </subcellularLocation>
</comment>
<feature type="binding site" evidence="14">
    <location>
        <position position="110"/>
    </location>
    <ligand>
        <name>NAD(+)</name>
        <dbReference type="ChEBI" id="CHEBI:57540"/>
    </ligand>
</feature>
<feature type="binding site" evidence="11">
    <location>
        <position position="224"/>
    </location>
    <ligand>
        <name>sn-glycerol 3-phosphate</name>
        <dbReference type="ChEBI" id="CHEBI:57597"/>
    </ligand>
</feature>